<comment type="similarity">
    <text evidence="2">Belongs to the TMEM86 family.</text>
</comment>
<feature type="transmembrane region" description="Helical" evidence="9">
    <location>
        <begin position="125"/>
        <end position="147"/>
    </location>
</feature>
<name>A0A915BWB6_PARUN</name>
<evidence type="ECO:0000256" key="2">
    <source>
        <dbReference type="ARBA" id="ARBA00007375"/>
    </source>
</evidence>
<dbReference type="Pfam" id="PF07947">
    <property type="entry name" value="YhhN"/>
    <property type="match status" value="1"/>
</dbReference>
<feature type="transmembrane region" description="Helical" evidence="9">
    <location>
        <begin position="186"/>
        <end position="204"/>
    </location>
</feature>
<feature type="transmembrane region" description="Helical" evidence="9">
    <location>
        <begin position="74"/>
        <end position="90"/>
    </location>
</feature>
<dbReference type="GO" id="GO:0047408">
    <property type="term" value="F:alkenylglycerophosphocholine hydrolase activity"/>
    <property type="evidence" value="ECO:0007669"/>
    <property type="project" value="UniProtKB-EC"/>
</dbReference>
<comment type="subcellular location">
    <subcellularLocation>
        <location evidence="1">Membrane</location>
        <topology evidence="1">Multi-pass membrane protein</topology>
    </subcellularLocation>
</comment>
<comment type="catalytic activity">
    <reaction evidence="7">
        <text>a 1-O-(1Z-alkenyl)-sn-glycero-3-phosphoethanolamine + H2O = a 2,3-saturated aldehyde + sn-glycero-3-phosphoethanolamine</text>
        <dbReference type="Rhea" id="RHEA:16905"/>
        <dbReference type="ChEBI" id="CHEBI:15377"/>
        <dbReference type="ChEBI" id="CHEBI:73359"/>
        <dbReference type="ChEBI" id="CHEBI:77288"/>
        <dbReference type="ChEBI" id="CHEBI:143890"/>
        <dbReference type="EC" id="3.3.2.2"/>
    </reaction>
</comment>
<accession>A0A915BWB6</accession>
<keyword evidence="4 9" id="KW-1133">Transmembrane helix</keyword>
<protein>
    <recommendedName>
        <fullName evidence="6">lysoplasmalogenase</fullName>
        <ecNumber evidence="6">3.3.2.2</ecNumber>
    </recommendedName>
</protein>
<evidence type="ECO:0000256" key="8">
    <source>
        <dbReference type="ARBA" id="ARBA00049560"/>
    </source>
</evidence>
<evidence type="ECO:0000313" key="10">
    <source>
        <dbReference type="Proteomes" id="UP000887569"/>
    </source>
</evidence>
<dbReference type="AlphaFoldDB" id="A0A915BWB6"/>
<evidence type="ECO:0000256" key="7">
    <source>
        <dbReference type="ARBA" id="ARBA00049458"/>
    </source>
</evidence>
<keyword evidence="3 9" id="KW-0812">Transmembrane</keyword>
<feature type="transmembrane region" description="Helical" evidence="9">
    <location>
        <begin position="12"/>
        <end position="38"/>
    </location>
</feature>
<keyword evidence="10" id="KW-1185">Reference proteome</keyword>
<evidence type="ECO:0000256" key="6">
    <source>
        <dbReference type="ARBA" id="ARBA00035673"/>
    </source>
</evidence>
<organism evidence="10 11">
    <name type="scientific">Parascaris univalens</name>
    <name type="common">Nematode worm</name>
    <dbReference type="NCBI Taxonomy" id="6257"/>
    <lineage>
        <taxon>Eukaryota</taxon>
        <taxon>Metazoa</taxon>
        <taxon>Ecdysozoa</taxon>
        <taxon>Nematoda</taxon>
        <taxon>Chromadorea</taxon>
        <taxon>Rhabditida</taxon>
        <taxon>Spirurina</taxon>
        <taxon>Ascaridomorpha</taxon>
        <taxon>Ascaridoidea</taxon>
        <taxon>Ascarididae</taxon>
        <taxon>Parascaris</taxon>
    </lineage>
</organism>
<feature type="transmembrane region" description="Helical" evidence="9">
    <location>
        <begin position="96"/>
        <end position="113"/>
    </location>
</feature>
<evidence type="ECO:0000256" key="4">
    <source>
        <dbReference type="ARBA" id="ARBA00022989"/>
    </source>
</evidence>
<dbReference type="EC" id="3.3.2.2" evidence="6"/>
<proteinExistence type="inferred from homology"/>
<evidence type="ECO:0000256" key="5">
    <source>
        <dbReference type="ARBA" id="ARBA00023136"/>
    </source>
</evidence>
<evidence type="ECO:0000256" key="1">
    <source>
        <dbReference type="ARBA" id="ARBA00004141"/>
    </source>
</evidence>
<evidence type="ECO:0000256" key="9">
    <source>
        <dbReference type="SAM" id="Phobius"/>
    </source>
</evidence>
<dbReference type="InterPro" id="IPR012506">
    <property type="entry name" value="TMEM86B-like"/>
</dbReference>
<feature type="transmembrane region" description="Helical" evidence="9">
    <location>
        <begin position="153"/>
        <end position="174"/>
    </location>
</feature>
<feature type="transmembrane region" description="Helical" evidence="9">
    <location>
        <begin position="50"/>
        <end position="67"/>
    </location>
</feature>
<evidence type="ECO:0000313" key="11">
    <source>
        <dbReference type="WBParaSite" id="PgR065_g050_t05"/>
    </source>
</evidence>
<dbReference type="Proteomes" id="UP000887569">
    <property type="component" value="Unplaced"/>
</dbReference>
<dbReference type="GO" id="GO:0016020">
    <property type="term" value="C:membrane"/>
    <property type="evidence" value="ECO:0007669"/>
    <property type="project" value="UniProtKB-SubCell"/>
</dbReference>
<sequence length="237" mass="26897">MIRIVPVYSDLFCCGFTMGSYGPARLLGIYGGIVGLIYIETDGLRHDTPLLYALPPLALAAFTYGLTMNRATKVLTSISFIAIGGALYLLDRRVLPYTISLMTFSHLLYLFSFMKCMQRLWNELAIILTIYFGGIFYYCFADLFASIPMLVTFLTIHLFVVCVSILTAGSVWFYGSKRSYARQGDLLRFMGLLICLVCSSILLLNRFGRRLQQSHYLIKLLCYLSEALLFFANERTF</sequence>
<reference evidence="11" key="1">
    <citation type="submission" date="2022-11" db="UniProtKB">
        <authorList>
            <consortium name="WormBaseParasite"/>
        </authorList>
    </citation>
    <scope>IDENTIFICATION</scope>
</reference>
<keyword evidence="5 9" id="KW-0472">Membrane</keyword>
<comment type="catalytic activity">
    <reaction evidence="8">
        <text>a 1-O-(1Z-alkenyl)-sn-glycero-3-phosphocholine + H2O = a 2,3-saturated aldehyde + sn-glycerol 3-phosphocholine</text>
        <dbReference type="Rhea" id="RHEA:22544"/>
        <dbReference type="ChEBI" id="CHEBI:15377"/>
        <dbReference type="ChEBI" id="CHEBI:16870"/>
        <dbReference type="ChEBI" id="CHEBI:73359"/>
        <dbReference type="ChEBI" id="CHEBI:77287"/>
        <dbReference type="EC" id="3.3.2.2"/>
    </reaction>
</comment>
<evidence type="ECO:0000256" key="3">
    <source>
        <dbReference type="ARBA" id="ARBA00022692"/>
    </source>
</evidence>
<dbReference type="WBParaSite" id="PgR065_g050_t05">
    <property type="protein sequence ID" value="PgR065_g050_t05"/>
    <property type="gene ID" value="PgR065_g050"/>
</dbReference>